<comment type="caution">
    <text evidence="1">The sequence shown here is derived from an EMBL/GenBank/DDBJ whole genome shotgun (WGS) entry which is preliminary data.</text>
</comment>
<dbReference type="SUPFAM" id="SSF55486">
    <property type="entry name" value="Metalloproteases ('zincins'), catalytic domain"/>
    <property type="match status" value="1"/>
</dbReference>
<dbReference type="Gene3D" id="3.40.390.10">
    <property type="entry name" value="Collagenase (Catalytic Domain)"/>
    <property type="match status" value="1"/>
</dbReference>
<dbReference type="OrthoDB" id="9634at2157"/>
<protein>
    <recommendedName>
        <fullName evidence="3">Peptidase M10A and M12B matrixin and adamalysin</fullName>
    </recommendedName>
</protein>
<sequence>MRRRQVLGASAAGIGAAITGCLGLAPGDEHPLAGRTQTVRVDARSESPHDLTAIAEAALSFWEDNSEQYAGFPVDFEVIDDGEPDVLVAYRDDPTGCEGVPNYSDQVLGCAPVLQAGYAPGRPITGRVVAGGRPPGAIRITTEHELGHMLGLEHDDEPARIMSNRPEDRIPEYARRIDILDAVRTVNDETERIMPVLSHGISLYNDGEDEAAALALDSAGADLSTLVERVDTAIADVDTLEANVDVETVAFGDLRELLDQLRRRLAAAEGLSTALAASARADGTARESQRERAIEYADEFNSIPRIQLREVAVALGLVQATTTDEPVVEFDGETPTEP</sequence>
<evidence type="ECO:0000313" key="2">
    <source>
        <dbReference type="Proteomes" id="UP000466535"/>
    </source>
</evidence>
<organism evidence="1 2">
    <name type="scientific">Halovenus carboxidivorans</name>
    <dbReference type="NCBI Taxonomy" id="2692199"/>
    <lineage>
        <taxon>Archaea</taxon>
        <taxon>Methanobacteriati</taxon>
        <taxon>Methanobacteriota</taxon>
        <taxon>Stenosarchaea group</taxon>
        <taxon>Halobacteria</taxon>
        <taxon>Halobacteriales</taxon>
        <taxon>Haloarculaceae</taxon>
        <taxon>Halovenus</taxon>
    </lineage>
</organism>
<dbReference type="Proteomes" id="UP000466535">
    <property type="component" value="Unassembled WGS sequence"/>
</dbReference>
<dbReference type="InterPro" id="IPR024079">
    <property type="entry name" value="MetalloPept_cat_dom_sf"/>
</dbReference>
<dbReference type="PROSITE" id="PS51257">
    <property type="entry name" value="PROKAR_LIPOPROTEIN"/>
    <property type="match status" value="1"/>
</dbReference>
<dbReference type="GO" id="GO:0008237">
    <property type="term" value="F:metallopeptidase activity"/>
    <property type="evidence" value="ECO:0007669"/>
    <property type="project" value="InterPro"/>
</dbReference>
<evidence type="ECO:0000313" key="1">
    <source>
        <dbReference type="EMBL" id="MXR50650.1"/>
    </source>
</evidence>
<accession>A0A6B0T6Y8</accession>
<dbReference type="RefSeq" id="WP_159762757.1">
    <property type="nucleotide sequence ID" value="NZ_WUUT01000001.1"/>
</dbReference>
<name>A0A6B0T6Y8_9EURY</name>
<proteinExistence type="predicted"/>
<dbReference type="EMBL" id="WUUT01000001">
    <property type="protein sequence ID" value="MXR50650.1"/>
    <property type="molecule type" value="Genomic_DNA"/>
</dbReference>
<dbReference type="AlphaFoldDB" id="A0A6B0T6Y8"/>
<gene>
    <name evidence="1" type="ORF">GRX03_03375</name>
</gene>
<keyword evidence="2" id="KW-1185">Reference proteome</keyword>
<reference evidence="1 2" key="1">
    <citation type="submission" date="2019-12" db="EMBL/GenBank/DDBJ databases">
        <title>Isolation and characterization of three novel carbon monoxide-oxidizing members of Halobacteria from salione crusts and soils.</title>
        <authorList>
            <person name="Myers M.R."/>
            <person name="King G.M."/>
        </authorList>
    </citation>
    <scope>NUCLEOTIDE SEQUENCE [LARGE SCALE GENOMIC DNA]</scope>
    <source>
        <strain evidence="1 2">WSH3</strain>
    </source>
</reference>
<evidence type="ECO:0008006" key="3">
    <source>
        <dbReference type="Google" id="ProtNLM"/>
    </source>
</evidence>